<feature type="domain" description="Phage capsid-like C-terminal" evidence="2">
    <location>
        <begin position="95"/>
        <end position="371"/>
    </location>
</feature>
<dbReference type="Pfam" id="PF05065">
    <property type="entry name" value="Phage_capsid"/>
    <property type="match status" value="1"/>
</dbReference>
<reference evidence="3 4" key="1">
    <citation type="submission" date="2014-04" db="EMBL/GenBank/DDBJ databases">
        <title>Draft genome sequence of Bacillus azotoformans MEV2011, a (co-) denitrifying strain unable to grow in the presence of oxygen.</title>
        <authorList>
            <person name="Nielsen M."/>
            <person name="Schreiber L."/>
            <person name="Finster K."/>
            <person name="Schramm A."/>
        </authorList>
    </citation>
    <scope>NUCLEOTIDE SEQUENCE [LARGE SCALE GENOMIC DNA]</scope>
    <source>
        <strain evidence="3 4">MEV2011</strain>
    </source>
</reference>
<protein>
    <submittedName>
        <fullName evidence="3">Phage major capsid protein, HK97 family</fullName>
    </submittedName>
</protein>
<proteinExistence type="predicted"/>
<accession>A0A072NRR8</accession>
<evidence type="ECO:0000259" key="2">
    <source>
        <dbReference type="Pfam" id="PF05065"/>
    </source>
</evidence>
<dbReference type="Proteomes" id="UP000027936">
    <property type="component" value="Unassembled WGS sequence"/>
</dbReference>
<organism evidence="3 4">
    <name type="scientific">Schinkia azotoformans MEV2011</name>
    <dbReference type="NCBI Taxonomy" id="1348973"/>
    <lineage>
        <taxon>Bacteria</taxon>
        <taxon>Bacillati</taxon>
        <taxon>Bacillota</taxon>
        <taxon>Bacilli</taxon>
        <taxon>Bacillales</taxon>
        <taxon>Bacillaceae</taxon>
        <taxon>Calidifontibacillus/Schinkia group</taxon>
        <taxon>Schinkia</taxon>
    </lineage>
</organism>
<dbReference type="SUPFAM" id="SSF56563">
    <property type="entry name" value="Major capsid protein gp5"/>
    <property type="match status" value="1"/>
</dbReference>
<comment type="caution">
    <text evidence="3">The sequence shown here is derived from an EMBL/GenBank/DDBJ whole genome shotgun (WGS) entry which is preliminary data.</text>
</comment>
<name>A0A072NRR8_SCHAZ</name>
<dbReference type="OrthoDB" id="2043141at2"/>
<dbReference type="EMBL" id="JJRY01000001">
    <property type="protein sequence ID" value="KEF40121.1"/>
    <property type="molecule type" value="Genomic_DNA"/>
</dbReference>
<dbReference type="NCBIfam" id="TIGR01554">
    <property type="entry name" value="major_cap_HK97"/>
    <property type="match status" value="1"/>
</dbReference>
<dbReference type="InterPro" id="IPR024455">
    <property type="entry name" value="Phage_capsid"/>
</dbReference>
<evidence type="ECO:0000256" key="1">
    <source>
        <dbReference type="ARBA" id="ARBA00004328"/>
    </source>
</evidence>
<sequence length="388" mass="43171">MVMKLKGNMEAYNEKKQVYIDFVKNNASEEEQATAWADMQEALVNDLHQNILAQVQQENLDRQILSTRGQSNILTSEERKFFNALNTEVGYKEEILLPESTIDRIFEDLTTEHPLLQELGLQTQGLITRIIKSETSGTSVWGKIFGDIKGQLDAAFSEEKITQGKLTAFVVIPKDLFEYGPEWVERFVRAQITESLSVGLEKGYLLGAGPIKDEPIGLIKDLNAAIDPVNGYANKTAHPVALTFVDSQTTVKELAGVMKRLSVKENGKSVTVDGKVVLVVNPTDSWNLKALYTYLNANGVYVTVLPYNLRIVESEFMTKGQLLAFVKGRYDAYIGGGVKVKRFDQTLAIEDCDLFTAKQFAYGEAQDNKAALLFTLDIADILDPVEAP</sequence>
<evidence type="ECO:0000313" key="3">
    <source>
        <dbReference type="EMBL" id="KEF40121.1"/>
    </source>
</evidence>
<comment type="subcellular location">
    <subcellularLocation>
        <location evidence="1">Virion</location>
    </subcellularLocation>
</comment>
<dbReference type="PATRIC" id="fig|1348973.3.peg.131"/>
<dbReference type="InterPro" id="IPR054612">
    <property type="entry name" value="Phage_capsid-like_C"/>
</dbReference>
<dbReference type="RefSeq" id="WP_035192441.1">
    <property type="nucleotide sequence ID" value="NZ_JJRY01000001.1"/>
</dbReference>
<evidence type="ECO:0000313" key="4">
    <source>
        <dbReference type="Proteomes" id="UP000027936"/>
    </source>
</evidence>
<dbReference type="AlphaFoldDB" id="A0A072NRR8"/>
<gene>
    <name evidence="3" type="ORF">M670_00136</name>
</gene>